<dbReference type="FunFam" id="3.20.20.60:FF:000004">
    <property type="entry name" value="5-keto-4-deoxy-D-glucarate aldolase"/>
    <property type="match status" value="1"/>
</dbReference>
<dbReference type="InterPro" id="IPR050251">
    <property type="entry name" value="HpcH-HpaI_aldolase"/>
</dbReference>
<dbReference type="GO" id="GO:0046872">
    <property type="term" value="F:metal ion binding"/>
    <property type="evidence" value="ECO:0007669"/>
    <property type="project" value="UniProtKB-KW"/>
</dbReference>
<dbReference type="KEGG" id="emx:FKV68_25200"/>
<geneLocation type="plasmid" evidence="10">
    <name>pemeittgr7c</name>
</geneLocation>
<comment type="similarity">
    <text evidence="2">Belongs to the HpcH/HpaI aldolase family.</text>
</comment>
<accession>A0A859R0Y0</accession>
<dbReference type="PANTHER" id="PTHR30502">
    <property type="entry name" value="2-KETO-3-DEOXY-L-RHAMNONATE ALDOLASE"/>
    <property type="match status" value="1"/>
</dbReference>
<dbReference type="Gene3D" id="3.20.20.60">
    <property type="entry name" value="Phosphoenolpyruvate-binding domains"/>
    <property type="match status" value="1"/>
</dbReference>
<evidence type="ECO:0000256" key="1">
    <source>
        <dbReference type="ARBA" id="ARBA00001968"/>
    </source>
</evidence>
<dbReference type="InterPro" id="IPR005000">
    <property type="entry name" value="Aldolase/citrate-lyase_domain"/>
</dbReference>
<keyword evidence="5" id="KW-0670">Pyruvate</keyword>
<evidence type="ECO:0000256" key="6">
    <source>
        <dbReference type="ARBA" id="ARBA00045074"/>
    </source>
</evidence>
<sequence length="254" mass="26945">MPLNAFKRNLKRTPPMIGVWSMSGSAMAAEALGFAGYDFVVLDMEHAPNDAPRVFGLLQAAAGSPASPVVRLQWNDTVTVKQLLDFGAQTLMFPYIQNADEARRAVAATRYPPEGVRGFAGMSRATRYGAIADYHRNAANEICVILQLETKKAVANLEEIAAIPGVDCIFIGPGDLSADMGFIGQPGHPEVQTVLAYAAARCSKLGMPSGILAGGSAQARDYLGYGFSWVASGSDLGLMMSNARSELKNLRSGG</sequence>
<reference evidence="9 10" key="1">
    <citation type="submission" date="2019-06" db="EMBL/GenBank/DDBJ databases">
        <title>Complete genome sequence of Ensifer mexicanus ITTG R7 isolated from nodules of Acacia angustissima (Mill.) Kuntze.</title>
        <authorList>
            <person name="Rincon-Rosales R."/>
            <person name="Rogel M.A."/>
            <person name="Guerrero G."/>
            <person name="Rincon-Molina C.I."/>
            <person name="Lopez-Lopez A."/>
            <person name="Martinez-Romero E."/>
        </authorList>
    </citation>
    <scope>NUCLEOTIDE SEQUENCE [LARGE SCALE GENOMIC DNA]</scope>
    <source>
        <strain evidence="9 10">ITTG R7</strain>
        <plasmid evidence="10">pemeittgr7c</plasmid>
    </source>
</reference>
<keyword evidence="10" id="KW-1185">Reference proteome</keyword>
<keyword evidence="9" id="KW-0614">Plasmid</keyword>
<gene>
    <name evidence="9" type="ORF">FKV68_25200</name>
</gene>
<dbReference type="Pfam" id="PF03328">
    <property type="entry name" value="HpcH_HpaI"/>
    <property type="match status" value="1"/>
</dbReference>
<proteinExistence type="inferred from homology"/>
<evidence type="ECO:0000313" key="10">
    <source>
        <dbReference type="Proteomes" id="UP000510721"/>
    </source>
</evidence>
<dbReference type="AlphaFoldDB" id="A0A859R0Y0"/>
<dbReference type="InterPro" id="IPR040442">
    <property type="entry name" value="Pyrv_kinase-like_dom_sf"/>
</dbReference>
<protein>
    <submittedName>
        <fullName evidence="9">HpcH/HpaI aldolase/citrate lyase family protein</fullName>
    </submittedName>
</protein>
<dbReference type="GO" id="GO:0016832">
    <property type="term" value="F:aldehyde-lyase activity"/>
    <property type="evidence" value="ECO:0007669"/>
    <property type="project" value="UniProtKB-ARBA"/>
</dbReference>
<dbReference type="Proteomes" id="UP000510721">
    <property type="component" value="Plasmid pEmeITTGR7c"/>
</dbReference>
<evidence type="ECO:0000256" key="4">
    <source>
        <dbReference type="ARBA" id="ARBA00023239"/>
    </source>
</evidence>
<dbReference type="RefSeq" id="WP_245181400.1">
    <property type="nucleotide sequence ID" value="NZ_CP041241.1"/>
</dbReference>
<keyword evidence="3" id="KW-0479">Metal-binding</keyword>
<keyword evidence="4 9" id="KW-0456">Lyase</keyword>
<comment type="catalytic activity">
    <reaction evidence="6">
        <text>D-glyceraldehyde + pyruvate = 2-dehydro-3-deoxy-L-galactonate</text>
        <dbReference type="Rhea" id="RHEA:80055"/>
        <dbReference type="ChEBI" id="CHEBI:15361"/>
        <dbReference type="ChEBI" id="CHEBI:17378"/>
        <dbReference type="ChEBI" id="CHEBI:75545"/>
    </reaction>
</comment>
<evidence type="ECO:0000313" key="9">
    <source>
        <dbReference type="EMBL" id="QLL66196.1"/>
    </source>
</evidence>
<name>A0A859R0Y0_9HYPH</name>
<evidence type="ECO:0000256" key="5">
    <source>
        <dbReference type="ARBA" id="ARBA00023317"/>
    </source>
</evidence>
<feature type="domain" description="HpcH/HpaI aldolase/citrate lyase" evidence="8">
    <location>
        <begin position="17"/>
        <end position="240"/>
    </location>
</feature>
<evidence type="ECO:0000256" key="3">
    <source>
        <dbReference type="ARBA" id="ARBA00022723"/>
    </source>
</evidence>
<dbReference type="PANTHER" id="PTHR30502:SF0">
    <property type="entry name" value="PHOSPHOENOLPYRUVATE CARBOXYLASE FAMILY PROTEIN"/>
    <property type="match status" value="1"/>
</dbReference>
<comment type="cofactor">
    <cofactor evidence="1">
        <name>a divalent metal cation</name>
        <dbReference type="ChEBI" id="CHEBI:60240"/>
    </cofactor>
</comment>
<dbReference type="EMBL" id="CP041241">
    <property type="protein sequence ID" value="QLL66196.1"/>
    <property type="molecule type" value="Genomic_DNA"/>
</dbReference>
<feature type="signal peptide" evidence="7">
    <location>
        <begin position="1"/>
        <end position="28"/>
    </location>
</feature>
<keyword evidence="7" id="KW-0732">Signal</keyword>
<dbReference type="SUPFAM" id="SSF51621">
    <property type="entry name" value="Phosphoenolpyruvate/pyruvate domain"/>
    <property type="match status" value="1"/>
</dbReference>
<evidence type="ECO:0000259" key="8">
    <source>
        <dbReference type="Pfam" id="PF03328"/>
    </source>
</evidence>
<organism evidence="9 10">
    <name type="scientific">Sinorhizobium mexicanum</name>
    <dbReference type="NCBI Taxonomy" id="375549"/>
    <lineage>
        <taxon>Bacteria</taxon>
        <taxon>Pseudomonadati</taxon>
        <taxon>Pseudomonadota</taxon>
        <taxon>Alphaproteobacteria</taxon>
        <taxon>Hyphomicrobiales</taxon>
        <taxon>Rhizobiaceae</taxon>
        <taxon>Sinorhizobium/Ensifer group</taxon>
        <taxon>Sinorhizobium</taxon>
    </lineage>
</organism>
<dbReference type="InterPro" id="IPR015813">
    <property type="entry name" value="Pyrv/PenolPyrv_kinase-like_dom"/>
</dbReference>
<evidence type="ECO:0000256" key="2">
    <source>
        <dbReference type="ARBA" id="ARBA00005568"/>
    </source>
</evidence>
<dbReference type="GO" id="GO:0005737">
    <property type="term" value="C:cytoplasm"/>
    <property type="evidence" value="ECO:0007669"/>
    <property type="project" value="TreeGrafter"/>
</dbReference>
<feature type="chain" id="PRO_5032787382" evidence="7">
    <location>
        <begin position="29"/>
        <end position="254"/>
    </location>
</feature>
<evidence type="ECO:0000256" key="7">
    <source>
        <dbReference type="SAM" id="SignalP"/>
    </source>
</evidence>